<evidence type="ECO:0000313" key="3">
    <source>
        <dbReference type="Proteomes" id="UP000629420"/>
    </source>
</evidence>
<protein>
    <recommendedName>
        <fullName evidence="1">Peptidase C45 hydrolase domain-containing protein</fullName>
    </recommendedName>
</protein>
<sequence>MVRFTFYLLMVILTLIGKVKAIAAPIDSLPVITLSGTPYERGVAHGQKLKEQIKQVYIKWKQNIEKETKHDPDSIISHFLKTSNYRQAIKKYTPEIWEEVEGLAAGSGQSINDVFAFQLIDEYWGYLDRLQHNSIDKDHCTAIGIAGNGNTPTLVAQNIDIDNFMNGYQVLLHIKEEKATPEQFIMSCAGFIGFAGMNNKNVAVVINALTDLNNSITGLPVTFVTRGILQQKAPHEALYFVQKVKHATGQNYLIGTPDKVYTFEASANQVVQFNPRDNNVVYHTNHSLTNHDVKPWMEEYHKRILSGQGKQTNSQTRFSSVERQLAAQALTLNAGNIKQILSSKENSQSPICVSYREEGVAFTFSSVIFSLGNRPMAEITMGPPDTNTYKKYFLENVR</sequence>
<dbReference type="Gene3D" id="3.60.60.10">
    <property type="entry name" value="Penicillin V Acylase, Chain A"/>
    <property type="match status" value="1"/>
</dbReference>
<dbReference type="InterPro" id="IPR047794">
    <property type="entry name" value="C45_proenzyme-like"/>
</dbReference>
<evidence type="ECO:0000259" key="1">
    <source>
        <dbReference type="Pfam" id="PF03417"/>
    </source>
</evidence>
<organism evidence="2 3">
    <name type="scientific">Aequorivita iocasae</name>
    <dbReference type="NCBI Taxonomy" id="2803865"/>
    <lineage>
        <taxon>Bacteria</taxon>
        <taxon>Pseudomonadati</taxon>
        <taxon>Bacteroidota</taxon>
        <taxon>Flavobacteriia</taxon>
        <taxon>Flavobacteriales</taxon>
        <taxon>Flavobacteriaceae</taxon>
        <taxon>Aequorivita</taxon>
    </lineage>
</organism>
<accession>A0ABX7DQ45</accession>
<dbReference type="PANTHER" id="PTHR34180:SF1">
    <property type="entry name" value="BETA-ALANYL-DOPAMINE_CARCININE HYDROLASE"/>
    <property type="match status" value="1"/>
</dbReference>
<dbReference type="RefSeq" id="WP_202335087.1">
    <property type="nucleotide sequence ID" value="NZ_CP068439.1"/>
</dbReference>
<dbReference type="PANTHER" id="PTHR34180">
    <property type="entry name" value="PEPTIDASE C45"/>
    <property type="match status" value="1"/>
</dbReference>
<dbReference type="Gene3D" id="1.10.10.2120">
    <property type="match status" value="1"/>
</dbReference>
<keyword evidence="3" id="KW-1185">Reference proteome</keyword>
<reference evidence="2 3" key="1">
    <citation type="submission" date="2021-01" db="EMBL/GenBank/DDBJ databases">
        <title>Aequorivita sp. strain KX20305, a bacterium isolated from the sediment collected at a cold seep field in South China Sea.</title>
        <authorList>
            <person name="Zhang H."/>
            <person name="Li C."/>
        </authorList>
    </citation>
    <scope>NUCLEOTIDE SEQUENCE [LARGE SCALE GENOMIC DNA]</scope>
    <source>
        <strain evidence="2 3">KX20305</strain>
    </source>
</reference>
<gene>
    <name evidence="2" type="ORF">JK629_07720</name>
</gene>
<dbReference type="InterPro" id="IPR047801">
    <property type="entry name" value="Peptidase_C45"/>
</dbReference>
<proteinExistence type="predicted"/>
<dbReference type="Pfam" id="PF03417">
    <property type="entry name" value="AAT"/>
    <property type="match status" value="1"/>
</dbReference>
<dbReference type="InterPro" id="IPR005079">
    <property type="entry name" value="Peptidase_C45_hydrolase"/>
</dbReference>
<dbReference type="Proteomes" id="UP000629420">
    <property type="component" value="Chromosome"/>
</dbReference>
<name>A0ABX7DQ45_9FLAO</name>
<dbReference type="NCBIfam" id="NF040521">
    <property type="entry name" value="C45_proenzyme"/>
    <property type="match status" value="1"/>
</dbReference>
<dbReference type="EMBL" id="CP068439">
    <property type="protein sequence ID" value="QQX75249.1"/>
    <property type="molecule type" value="Genomic_DNA"/>
</dbReference>
<evidence type="ECO:0000313" key="2">
    <source>
        <dbReference type="EMBL" id="QQX75249.1"/>
    </source>
</evidence>
<feature type="domain" description="Peptidase C45 hydrolase" evidence="1">
    <location>
        <begin position="150"/>
        <end position="374"/>
    </location>
</feature>